<dbReference type="Proteomes" id="UP000800981">
    <property type="component" value="Unassembled WGS sequence"/>
</dbReference>
<sequence>MTASDSGLAPLRLRLQVPPGPAHRGEPVPVRVEVENTGASPVPCVGVLDGSESGLRYPRWAPVVRRGSETVARPGPVEDPLVGPLRRADVVTLSPGGTFDPTSAEGGRAYLPLSTFAAFRPAAPGRYTFELALDTREPEPERWLGRFGQGTDAERAGLLMAVRRIPAVLLVATVDVDVG</sequence>
<protein>
    <submittedName>
        <fullName evidence="2">Uncharacterized protein</fullName>
    </submittedName>
</protein>
<name>A0ABX0GX88_9ACTN</name>
<evidence type="ECO:0000313" key="2">
    <source>
        <dbReference type="EMBL" id="NHC14325.1"/>
    </source>
</evidence>
<evidence type="ECO:0000313" key="3">
    <source>
        <dbReference type="Proteomes" id="UP000800981"/>
    </source>
</evidence>
<evidence type="ECO:0000256" key="1">
    <source>
        <dbReference type="SAM" id="MobiDB-lite"/>
    </source>
</evidence>
<organism evidence="2 3">
    <name type="scientific">Motilibacter deserti</name>
    <dbReference type="NCBI Taxonomy" id="2714956"/>
    <lineage>
        <taxon>Bacteria</taxon>
        <taxon>Bacillati</taxon>
        <taxon>Actinomycetota</taxon>
        <taxon>Actinomycetes</taxon>
        <taxon>Motilibacterales</taxon>
        <taxon>Motilibacteraceae</taxon>
        <taxon>Motilibacter</taxon>
    </lineage>
</organism>
<gene>
    <name evidence="2" type="ORF">G9H71_11105</name>
</gene>
<proteinExistence type="predicted"/>
<comment type="caution">
    <text evidence="2">The sequence shown here is derived from an EMBL/GenBank/DDBJ whole genome shotgun (WGS) entry which is preliminary data.</text>
</comment>
<dbReference type="EMBL" id="JAANNP010000005">
    <property type="protein sequence ID" value="NHC14325.1"/>
    <property type="molecule type" value="Genomic_DNA"/>
</dbReference>
<feature type="region of interest" description="Disordered" evidence="1">
    <location>
        <begin position="1"/>
        <end position="26"/>
    </location>
</feature>
<dbReference type="RefSeq" id="WP_166281722.1">
    <property type="nucleotide sequence ID" value="NZ_JAANNP010000005.1"/>
</dbReference>
<reference evidence="2 3" key="1">
    <citation type="submission" date="2020-03" db="EMBL/GenBank/DDBJ databases">
        <title>Two novel Motilibacter sp.</title>
        <authorList>
            <person name="Liu S."/>
        </authorList>
    </citation>
    <scope>NUCLEOTIDE SEQUENCE [LARGE SCALE GENOMIC DNA]</scope>
    <source>
        <strain evidence="2 3">E257</strain>
    </source>
</reference>
<keyword evidence="3" id="KW-1185">Reference proteome</keyword>
<accession>A0ABX0GX88</accession>